<feature type="region of interest" description="Disordered" evidence="1">
    <location>
        <begin position="92"/>
        <end position="230"/>
    </location>
</feature>
<dbReference type="InParanoid" id="A0A286ULN1"/>
<feature type="compositionally biased region" description="Basic and acidic residues" evidence="1">
    <location>
        <begin position="362"/>
        <end position="372"/>
    </location>
</feature>
<sequence length="629" mass="65807">MRLTSDNYLFPRCVDCPDESPTCNCAADEQCTISTRVCDACPTVSCISNSSSSKSSGGVSGGAIAGGVIGTLIFLGIAVALLLWHRRRQRNASQAADAPKVEVKSDVPARAEAVLSRPDPVEKTRSPSPQEPESVRMYSVMSDSTINLDPQASSSGGTKLSRQGSVQSNPFTDTHSIQTTSASTQSTNVIPIALVPHGSVSSPHSPSSDQQSSFSSAPSRPAHSPSLGLHFDPLSSGLNLEHVNVSKDSFRPPNVPYAHSQVSGISGISNRDSVMTSGSFASDIIFEAPQIVTSVGVHVAKAEVVSVNGSIPSPPTTSSTLKPTPSMRSTKSLAKSPLAKSSFGPEDTLGELDAEGQDVFLRHDPFSDDHTPRTGSTFGPVPSTASPRRQYQHEQNDDNTRPISTYTQAASIIGAEIGGATVVRLASARSQGSMNNRMTSAKLVSPANASFRSQDDRVLQEQQAQALAAARARAAASGLPMPPNPRRVSEASVASAGADSLLESFTFVPPSPISNRPPRSPLAQSMTGTKPGSPLAQPQENLDSQSVRQSAISTASALEGYTFHIDQGQGSGEVTTPVPPLPADSGSKPPPSAMANRKRASLDTLALTADLSAFPLNFDEGRQSFSVSR</sequence>
<keyword evidence="5" id="KW-1185">Reference proteome</keyword>
<feature type="compositionally biased region" description="Polar residues" evidence="1">
    <location>
        <begin position="141"/>
        <end position="173"/>
    </location>
</feature>
<proteinExistence type="predicted"/>
<reference evidence="4 5" key="1">
    <citation type="journal article" date="2017" name="Mol. Ecol.">
        <title>Comparative and population genomic landscape of Phellinus noxius: A hypervariable fungus causing root rot in trees.</title>
        <authorList>
            <person name="Chung C.L."/>
            <person name="Lee T.J."/>
            <person name="Akiba M."/>
            <person name="Lee H.H."/>
            <person name="Kuo T.H."/>
            <person name="Liu D."/>
            <person name="Ke H.M."/>
            <person name="Yokoi T."/>
            <person name="Roa M.B."/>
            <person name="Lu M.J."/>
            <person name="Chang Y.Y."/>
            <person name="Ann P.J."/>
            <person name="Tsai J.N."/>
            <person name="Chen C.Y."/>
            <person name="Tzean S.S."/>
            <person name="Ota Y."/>
            <person name="Hattori T."/>
            <person name="Sahashi N."/>
            <person name="Liou R.F."/>
            <person name="Kikuchi T."/>
            <person name="Tsai I.J."/>
        </authorList>
    </citation>
    <scope>NUCLEOTIDE SEQUENCE [LARGE SCALE GENOMIC DNA]</scope>
    <source>
        <strain evidence="4 5">FFPRI411160</strain>
    </source>
</reference>
<dbReference type="STRING" id="2282107.A0A286ULN1"/>
<organism evidence="4 5">
    <name type="scientific">Pyrrhoderma noxium</name>
    <dbReference type="NCBI Taxonomy" id="2282107"/>
    <lineage>
        <taxon>Eukaryota</taxon>
        <taxon>Fungi</taxon>
        <taxon>Dikarya</taxon>
        <taxon>Basidiomycota</taxon>
        <taxon>Agaricomycotina</taxon>
        <taxon>Agaricomycetes</taxon>
        <taxon>Hymenochaetales</taxon>
        <taxon>Hymenochaetaceae</taxon>
        <taxon>Pyrrhoderma</taxon>
    </lineage>
</organism>
<feature type="compositionally biased region" description="Polar residues" evidence="1">
    <location>
        <begin position="373"/>
        <end position="389"/>
    </location>
</feature>
<feature type="compositionally biased region" description="Low complexity" evidence="1">
    <location>
        <begin position="199"/>
        <end position="226"/>
    </location>
</feature>
<protein>
    <recommendedName>
        <fullName evidence="3">Membrane anchor Opy2 N-terminal domain-containing protein</fullName>
    </recommendedName>
</protein>
<feature type="region of interest" description="Disordered" evidence="1">
    <location>
        <begin position="475"/>
        <end position="495"/>
    </location>
</feature>
<feature type="transmembrane region" description="Helical" evidence="2">
    <location>
        <begin position="63"/>
        <end position="84"/>
    </location>
</feature>
<dbReference type="Pfam" id="PF09463">
    <property type="entry name" value="Opy2"/>
    <property type="match status" value="1"/>
</dbReference>
<accession>A0A286ULN1</accession>
<feature type="domain" description="Membrane anchor Opy2 N-terminal" evidence="3">
    <location>
        <begin position="13"/>
        <end position="46"/>
    </location>
</feature>
<evidence type="ECO:0000313" key="5">
    <source>
        <dbReference type="Proteomes" id="UP000217199"/>
    </source>
</evidence>
<name>A0A286ULN1_9AGAM</name>
<keyword evidence="2" id="KW-0812">Transmembrane</keyword>
<evidence type="ECO:0000313" key="4">
    <source>
        <dbReference type="EMBL" id="PAV20488.1"/>
    </source>
</evidence>
<feature type="region of interest" description="Disordered" evidence="1">
    <location>
        <begin position="308"/>
        <end position="350"/>
    </location>
</feature>
<feature type="region of interest" description="Disordered" evidence="1">
    <location>
        <begin position="430"/>
        <end position="460"/>
    </location>
</feature>
<comment type="caution">
    <text evidence="4">The sequence shown here is derived from an EMBL/GenBank/DDBJ whole genome shotgun (WGS) entry which is preliminary data.</text>
</comment>
<dbReference type="EMBL" id="NBII01000003">
    <property type="protein sequence ID" value="PAV20488.1"/>
    <property type="molecule type" value="Genomic_DNA"/>
</dbReference>
<feature type="region of interest" description="Disordered" evidence="1">
    <location>
        <begin position="507"/>
        <end position="544"/>
    </location>
</feature>
<keyword evidence="2" id="KW-1133">Transmembrane helix</keyword>
<dbReference type="Proteomes" id="UP000217199">
    <property type="component" value="Unassembled WGS sequence"/>
</dbReference>
<feature type="compositionally biased region" description="Low complexity" evidence="1">
    <location>
        <begin position="316"/>
        <end position="342"/>
    </location>
</feature>
<feature type="region of interest" description="Disordered" evidence="1">
    <location>
        <begin position="566"/>
        <end position="598"/>
    </location>
</feature>
<gene>
    <name evidence="4" type="ORF">PNOK_0311500</name>
</gene>
<evidence type="ECO:0000256" key="1">
    <source>
        <dbReference type="SAM" id="MobiDB-lite"/>
    </source>
</evidence>
<feature type="compositionally biased region" description="Polar residues" evidence="1">
    <location>
        <begin position="522"/>
        <end position="544"/>
    </location>
</feature>
<feature type="compositionally biased region" description="Polar residues" evidence="1">
    <location>
        <begin position="430"/>
        <end position="439"/>
    </location>
</feature>
<evidence type="ECO:0000256" key="2">
    <source>
        <dbReference type="SAM" id="Phobius"/>
    </source>
</evidence>
<feature type="region of interest" description="Disordered" evidence="1">
    <location>
        <begin position="362"/>
        <end position="403"/>
    </location>
</feature>
<evidence type="ECO:0000259" key="3">
    <source>
        <dbReference type="Pfam" id="PF09463"/>
    </source>
</evidence>
<keyword evidence="2" id="KW-0472">Membrane</keyword>
<dbReference type="AlphaFoldDB" id="A0A286ULN1"/>
<feature type="compositionally biased region" description="Low complexity" evidence="1">
    <location>
        <begin position="174"/>
        <end position="187"/>
    </location>
</feature>
<dbReference type="OrthoDB" id="2402916at2759"/>
<feature type="compositionally biased region" description="Basic and acidic residues" evidence="1">
    <location>
        <begin position="99"/>
        <end position="109"/>
    </location>
</feature>
<feature type="compositionally biased region" description="Pro residues" evidence="1">
    <location>
        <begin position="577"/>
        <end position="592"/>
    </location>
</feature>
<dbReference type="InterPro" id="IPR018571">
    <property type="entry name" value="Membrane_anchor_Opy2_N"/>
</dbReference>
<feature type="compositionally biased region" description="Basic and acidic residues" evidence="1">
    <location>
        <begin position="391"/>
        <end position="400"/>
    </location>
</feature>